<comment type="similarity">
    <text evidence="3">Belongs to the ATG2 family.</text>
</comment>
<evidence type="ECO:0000313" key="15">
    <source>
        <dbReference type="Proteomes" id="UP000245771"/>
    </source>
</evidence>
<evidence type="ECO:0000313" key="14">
    <source>
        <dbReference type="EMBL" id="PWN31650.1"/>
    </source>
</evidence>
<feature type="region of interest" description="Disordered" evidence="13">
    <location>
        <begin position="255"/>
        <end position="284"/>
    </location>
</feature>
<keyword evidence="6" id="KW-0256">Endoplasmic reticulum</keyword>
<evidence type="ECO:0000256" key="11">
    <source>
        <dbReference type="ARBA" id="ARBA00024615"/>
    </source>
</evidence>
<feature type="compositionally biased region" description="Acidic residues" evidence="13">
    <location>
        <begin position="257"/>
        <end position="267"/>
    </location>
</feature>
<feature type="region of interest" description="Disordered" evidence="13">
    <location>
        <begin position="1886"/>
        <end position="1916"/>
    </location>
</feature>
<feature type="compositionally biased region" description="Polar residues" evidence="13">
    <location>
        <begin position="1905"/>
        <end position="1916"/>
    </location>
</feature>
<organism evidence="14 15">
    <name type="scientific">Meira miltonrushii</name>
    <dbReference type="NCBI Taxonomy" id="1280837"/>
    <lineage>
        <taxon>Eukaryota</taxon>
        <taxon>Fungi</taxon>
        <taxon>Dikarya</taxon>
        <taxon>Basidiomycota</taxon>
        <taxon>Ustilaginomycotina</taxon>
        <taxon>Exobasidiomycetes</taxon>
        <taxon>Exobasidiales</taxon>
        <taxon>Brachybasidiaceae</taxon>
        <taxon>Meira</taxon>
    </lineage>
</organism>
<dbReference type="GeneID" id="37021462"/>
<comment type="catalytic activity">
    <reaction evidence="10">
        <text>a 1,2-diacyl-sn-glycero-3-phospho-L-serine(in) = a 1,2-diacyl-sn-glycero-3-phospho-L-serine(out)</text>
        <dbReference type="Rhea" id="RHEA:38663"/>
        <dbReference type="ChEBI" id="CHEBI:57262"/>
    </reaction>
</comment>
<dbReference type="GO" id="GO:0006869">
    <property type="term" value="P:lipid transport"/>
    <property type="evidence" value="ECO:0007669"/>
    <property type="project" value="UniProtKB-KW"/>
</dbReference>
<dbReference type="InterPro" id="IPR026849">
    <property type="entry name" value="ATG2"/>
</dbReference>
<keyword evidence="5" id="KW-0813">Transport</keyword>
<dbReference type="OrthoDB" id="18982at2759"/>
<feature type="compositionally biased region" description="Polar residues" evidence="13">
    <location>
        <begin position="270"/>
        <end position="284"/>
    </location>
</feature>
<dbReference type="GO" id="GO:0000422">
    <property type="term" value="P:autophagy of mitochondrion"/>
    <property type="evidence" value="ECO:0007669"/>
    <property type="project" value="TreeGrafter"/>
</dbReference>
<keyword evidence="7" id="KW-0072">Autophagy</keyword>
<dbReference type="GO" id="GO:0061908">
    <property type="term" value="C:phagophore"/>
    <property type="evidence" value="ECO:0007669"/>
    <property type="project" value="TreeGrafter"/>
</dbReference>
<name>A0A316V2B2_9BASI</name>
<dbReference type="GO" id="GO:0032266">
    <property type="term" value="F:phosphatidylinositol-3-phosphate binding"/>
    <property type="evidence" value="ECO:0007669"/>
    <property type="project" value="TreeGrafter"/>
</dbReference>
<dbReference type="Pfam" id="PF13329">
    <property type="entry name" value="ATG2_CAD"/>
    <property type="match status" value="1"/>
</dbReference>
<dbReference type="Proteomes" id="UP000245771">
    <property type="component" value="Unassembled WGS sequence"/>
</dbReference>
<dbReference type="InParanoid" id="A0A316V2B2"/>
<comment type="catalytic activity">
    <reaction evidence="11">
        <text>a 1,2-diacyl-sn-glycero-3-phosphoethanolamine(in) = a 1,2-diacyl-sn-glycero-3-phosphoethanolamine(out)</text>
        <dbReference type="Rhea" id="RHEA:38895"/>
        <dbReference type="ChEBI" id="CHEBI:64612"/>
    </reaction>
</comment>
<gene>
    <name evidence="14" type="ORF">FA14DRAFT_162592</name>
</gene>
<evidence type="ECO:0000256" key="6">
    <source>
        <dbReference type="ARBA" id="ARBA00022824"/>
    </source>
</evidence>
<dbReference type="GO" id="GO:0061709">
    <property type="term" value="P:reticulophagy"/>
    <property type="evidence" value="ECO:0007669"/>
    <property type="project" value="TreeGrafter"/>
</dbReference>
<dbReference type="GO" id="GO:0034045">
    <property type="term" value="C:phagophore assembly site membrane"/>
    <property type="evidence" value="ECO:0007669"/>
    <property type="project" value="UniProtKB-SubCell"/>
</dbReference>
<dbReference type="GO" id="GO:0000045">
    <property type="term" value="P:autophagosome assembly"/>
    <property type="evidence" value="ECO:0007669"/>
    <property type="project" value="TreeGrafter"/>
</dbReference>
<dbReference type="PANTHER" id="PTHR13190">
    <property type="entry name" value="AUTOPHAGY-RELATED 2, ISOFORM A"/>
    <property type="match status" value="1"/>
</dbReference>
<proteinExistence type="inferred from homology"/>
<protein>
    <recommendedName>
        <fullName evidence="4">Autophagy-related protein 2</fullName>
    </recommendedName>
</protein>
<dbReference type="GO" id="GO:0043495">
    <property type="term" value="F:protein-membrane adaptor activity"/>
    <property type="evidence" value="ECO:0007669"/>
    <property type="project" value="TreeGrafter"/>
</dbReference>
<evidence type="ECO:0000256" key="4">
    <source>
        <dbReference type="ARBA" id="ARBA00018070"/>
    </source>
</evidence>
<reference evidence="14 15" key="1">
    <citation type="journal article" date="2018" name="Mol. Biol. Evol.">
        <title>Broad Genomic Sampling Reveals a Smut Pathogenic Ancestry of the Fungal Clade Ustilaginomycotina.</title>
        <authorList>
            <person name="Kijpornyongpan T."/>
            <person name="Mondo S.J."/>
            <person name="Barry K."/>
            <person name="Sandor L."/>
            <person name="Lee J."/>
            <person name="Lipzen A."/>
            <person name="Pangilinan J."/>
            <person name="LaButti K."/>
            <person name="Hainaut M."/>
            <person name="Henrissat B."/>
            <person name="Grigoriev I.V."/>
            <person name="Spatafora J.W."/>
            <person name="Aime M.C."/>
        </authorList>
    </citation>
    <scope>NUCLEOTIDE SEQUENCE [LARGE SCALE GENOMIC DNA]</scope>
    <source>
        <strain evidence="14 15">MCA 3882</strain>
    </source>
</reference>
<sequence length="1916" mass="212503">MFSYLSSAFSALPFSSLAASSLSSALQNRILHYLLKRALGRIIKDGDLKLDQIEAGIVNGTVEIRNVHLNSDFINDALRQSPFRMDYGLVGSIFINIPWSNLWAGQLSIAIDDVDVALFIDGSHMSSDMSTSMSESILNVAEDVFEQDAEGREIEESIASLVDVSSDMEEQPPEASSQGWAAYVVSLVDGLIARLHVSTKNVRIRFKNQDQPANAPIDIQLRLDDLQLNPDEGDLTRNELSRLLTISGVSLWLDDRSSDDEVNDDDSSSAGSESYMQSSHADLRSTMTESMAESMYASAYGGDEDDGNASRRAIPLGPHIIARSVGESIDVRMKMMRTQVGSRNTLVNVSVGIQCGLGAILVTPDSLGAVLRFCQDASSTFTALSTDDGKAEARIKSSSTDYEADLQVTSKGCHLICAYEFASLMTPHSFMEYQESVENYWLRPGRNSPLAGHFRLRVQDFEARTMINRQGTQLSLQIGDMGFYEQLAVSWTTQKEVNSLLPILIFDKGLIEEEDEEKGNAHYATDWRAASIKGAEKSKSGMLFRKMDFSEQGWKVKSRNRRQSLPLGSPSVDPCIRLEGWLSKNPSREEEKEGVRIQSLPIHLFVDNTTVDRTLPLVHHLGLKARPQGKDKYGFDSMAASFETVHAHIPTSQSDDETVEKEQASILPIAFSCDLLRVQLRISATSNTNTMQEGPKNVSLRSGIMTLDFEAIEIAQKQHLRASKIEKHNLRGVHFESGNESPKLHDMNVSDKYEKDCNKSLKVSLRQIKAYFTDLESHQAHSIASIGSLGSEDHVDTPLPPTIEYRSFEGQESQDAQSIADCRLPLIEVTLSKHLLDRIELMADDLSLWYTNIQDWKVHSEVDNAAEALKILGSRFFGAKQSFSTLSSSSELTEIGARKANQKPLFALAIQEAEVKLLVGSSDNEKEVLLHSNDILIHFDAQHAANSTRTTVSIATIDVTHRQDSDGPKNVILKRTLQPSITRRAAPMLSVQITSTTEPGTSYRGSQIDLLAQNFTFVYDGNDAIVYDLLAFTRSPEGAFEHVQPSEMTKIAVQIKEASLEISPPKVPALAVVCIGNLSVRTKLISDYPRSSLRINLGETSLLLGEGVKADQEREVRARRSIELWTVRGLFKTVNVDDVRSTIVLSKLTRPEIDVKVSKMAVEILACADTLHLVQKLVEAFPKPTKPAKSKESGQRQAYTGTENIFSSIIEDTFRRAKGWNASVDLVDDDIPRHPAFLRESERGSKEDVMDAMLDEEFLDSADEEKGKRKNKTENKSAILLQNDVVAVRLLDTENGIAPSSNYFTDPNLIATDNSTSNGDQAPSLRFTVQDFDLVVRLFAGYDLVSTRTALEEEAKRVRRRLQKIQQMLDQGQVPDDSVEEAAASLFDSVHLPLPHGKAAVEMEAGELMKIVDDELDDGSESASSASTWKQFVPGRLSSSGSSTPTKRKRSKMARSKDSLIDIELKGIRLDHQEFRTKGDLSSRTDVQILKVRILDNVPTSTWQTFLTSLAANTRDVRSSSNPKDMVRFEILNVLPTIEGDATEVRCKARISPLRLHVDQDALDFLKKFFTFELPKGRRSIDARNDDIPSPKTEKDEQGPFIQHADIYAIKLKLDYKPKRVDYRLLRQGKTIEMMNFFNFEGSAITLRHITLRGIMGWPKLFDTLNELWTPDVKSNQLADVLSGITPIRSLVNVGNGVADLILLPIEHYQRDGNFSRGFREGAKRFVKSTALEAARIGARLASGTQVILERAENVLGGDLSGREGTSTYVANMSREERDMAEEGSILISDEEEVEEGQAKKAKFSRFANQPNDLRQAIDEAQRGISKGFNEAAQTILAVPMEVYDRRAGEGGSKPVVRAVPIAILHSAAGTSEAISKTLQGVHRELSGVHLADDEEEKYKKPNRGASTSSRNTTSR</sequence>
<evidence type="ECO:0000256" key="1">
    <source>
        <dbReference type="ARBA" id="ARBA00004406"/>
    </source>
</evidence>
<comment type="catalytic activity">
    <reaction evidence="12">
        <text>a 1,2-diacyl-sn-glycero-3-phosphocholine(in) = a 1,2-diacyl-sn-glycero-3-phosphocholine(out)</text>
        <dbReference type="Rhea" id="RHEA:38571"/>
        <dbReference type="ChEBI" id="CHEBI:57643"/>
    </reaction>
</comment>
<dbReference type="PANTHER" id="PTHR13190:SF1">
    <property type="entry name" value="AUTOPHAGY-RELATED 2, ISOFORM A"/>
    <property type="match status" value="1"/>
</dbReference>
<evidence type="ECO:0000256" key="3">
    <source>
        <dbReference type="ARBA" id="ARBA00009714"/>
    </source>
</evidence>
<comment type="subcellular location">
    <subcellularLocation>
        <location evidence="1">Endoplasmic reticulum membrane</location>
        <topology evidence="1">Peripheral membrane protein</topology>
    </subcellularLocation>
    <subcellularLocation>
        <location evidence="2">Preautophagosomal structure membrane</location>
        <topology evidence="2">Peripheral membrane protein</topology>
    </subcellularLocation>
</comment>
<dbReference type="EMBL" id="KZ819607">
    <property type="protein sequence ID" value="PWN31650.1"/>
    <property type="molecule type" value="Genomic_DNA"/>
</dbReference>
<dbReference type="GO" id="GO:0034727">
    <property type="term" value="P:piecemeal microautophagy of the nucleus"/>
    <property type="evidence" value="ECO:0007669"/>
    <property type="project" value="TreeGrafter"/>
</dbReference>
<dbReference type="GO" id="GO:0061723">
    <property type="term" value="P:glycophagy"/>
    <property type="evidence" value="ECO:0007669"/>
    <property type="project" value="TreeGrafter"/>
</dbReference>
<evidence type="ECO:0000256" key="10">
    <source>
        <dbReference type="ARBA" id="ARBA00024479"/>
    </source>
</evidence>
<evidence type="ECO:0000256" key="13">
    <source>
        <dbReference type="SAM" id="MobiDB-lite"/>
    </source>
</evidence>
<keyword evidence="8" id="KW-0445">Lipid transport</keyword>
<evidence type="ECO:0000256" key="9">
    <source>
        <dbReference type="ARBA" id="ARBA00023136"/>
    </source>
</evidence>
<keyword evidence="9" id="KW-0472">Membrane</keyword>
<accession>A0A316V2B2</accession>
<keyword evidence="15" id="KW-1185">Reference proteome</keyword>
<evidence type="ECO:0000256" key="12">
    <source>
        <dbReference type="ARBA" id="ARBA00024631"/>
    </source>
</evidence>
<evidence type="ECO:0000256" key="5">
    <source>
        <dbReference type="ARBA" id="ARBA00022448"/>
    </source>
</evidence>
<feature type="region of interest" description="Disordered" evidence="13">
    <location>
        <begin position="1433"/>
        <end position="1455"/>
    </location>
</feature>
<evidence type="ECO:0000256" key="7">
    <source>
        <dbReference type="ARBA" id="ARBA00023006"/>
    </source>
</evidence>
<evidence type="ECO:0000256" key="8">
    <source>
        <dbReference type="ARBA" id="ARBA00023055"/>
    </source>
</evidence>
<dbReference type="STRING" id="1280837.A0A316V2B2"/>
<dbReference type="GO" id="GO:0005789">
    <property type="term" value="C:endoplasmic reticulum membrane"/>
    <property type="evidence" value="ECO:0007669"/>
    <property type="project" value="UniProtKB-SubCell"/>
</dbReference>
<evidence type="ECO:0000256" key="2">
    <source>
        <dbReference type="ARBA" id="ARBA00004623"/>
    </source>
</evidence>
<dbReference type="RefSeq" id="XP_025351952.1">
    <property type="nucleotide sequence ID" value="XM_025499681.1"/>
</dbReference>